<name>A0ABM1IN94_POLDO</name>
<dbReference type="PANTHER" id="PTHR46145:SF4">
    <property type="entry name" value="HEPARANASE"/>
    <property type="match status" value="1"/>
</dbReference>
<protein>
    <submittedName>
        <fullName evidence="4">Uncharacterized protein LOC107069156</fullName>
    </submittedName>
</protein>
<proteinExistence type="predicted"/>
<accession>A0ABM1IN94</accession>
<dbReference type="Proteomes" id="UP000694924">
    <property type="component" value="Unplaced"/>
</dbReference>
<feature type="compositionally biased region" description="Acidic residues" evidence="1">
    <location>
        <begin position="930"/>
        <end position="956"/>
    </location>
</feature>
<feature type="chain" id="PRO_5046685704" evidence="2">
    <location>
        <begin position="22"/>
        <end position="1466"/>
    </location>
</feature>
<feature type="compositionally biased region" description="Acidic residues" evidence="1">
    <location>
        <begin position="914"/>
        <end position="923"/>
    </location>
</feature>
<dbReference type="Gene3D" id="3.20.20.80">
    <property type="entry name" value="Glycosidases"/>
    <property type="match status" value="1"/>
</dbReference>
<reference evidence="4" key="1">
    <citation type="submission" date="2025-08" db="UniProtKB">
        <authorList>
            <consortium name="RefSeq"/>
        </authorList>
    </citation>
    <scope>IDENTIFICATION</scope>
    <source>
        <tissue evidence="4">Whole body</tissue>
    </source>
</reference>
<evidence type="ECO:0000256" key="1">
    <source>
        <dbReference type="SAM" id="MobiDB-lite"/>
    </source>
</evidence>
<feature type="signal peptide" evidence="2">
    <location>
        <begin position="1"/>
        <end position="21"/>
    </location>
</feature>
<evidence type="ECO:0000313" key="3">
    <source>
        <dbReference type="Proteomes" id="UP000694924"/>
    </source>
</evidence>
<dbReference type="InterPro" id="IPR017853">
    <property type="entry name" value="GH"/>
</dbReference>
<keyword evidence="2" id="KW-0732">Signal</keyword>
<dbReference type="RefSeq" id="XP_015181681.1">
    <property type="nucleotide sequence ID" value="XM_015326195.1"/>
</dbReference>
<keyword evidence="3" id="KW-1185">Reference proteome</keyword>
<organism evidence="3 4">
    <name type="scientific">Polistes dominula</name>
    <name type="common">European paper wasp</name>
    <name type="synonym">Vespa dominula</name>
    <dbReference type="NCBI Taxonomy" id="743375"/>
    <lineage>
        <taxon>Eukaryota</taxon>
        <taxon>Metazoa</taxon>
        <taxon>Ecdysozoa</taxon>
        <taxon>Arthropoda</taxon>
        <taxon>Hexapoda</taxon>
        <taxon>Insecta</taxon>
        <taxon>Pterygota</taxon>
        <taxon>Neoptera</taxon>
        <taxon>Endopterygota</taxon>
        <taxon>Hymenoptera</taxon>
        <taxon>Apocrita</taxon>
        <taxon>Aculeata</taxon>
        <taxon>Vespoidea</taxon>
        <taxon>Vespidae</taxon>
        <taxon>Polistinae</taxon>
        <taxon>Polistini</taxon>
        <taxon>Polistes</taxon>
    </lineage>
</organism>
<gene>
    <name evidence="4" type="primary">LOC107069156</name>
</gene>
<sequence>MKKREFNFLIFSLALLQLVTGEEVTLKELTLQVNTNKLLSVSGDKFLSLTIDPLIILKSNDDSTNYERSIQMARALSPAYLRLGGPQSNSYLLDDSNNTDNLFSENNWRRLNQWAEKTGLDVVACISPRLMANDSQVDLVSLTDRMGFNASWQLGYECQTRCNFSGTDVGRYVQILRNKLNAIPRYSNSIITGPDVLDYQTEEQREYLEKFFTETEESLTAVTWHPDFTNVIENEDGVVFVDNDKLISDKNNLYEILGQDVAKKSLWIAESKGEPRKNQFIGALAWTNRLGNTAKLGIEVLMRQPVDLSKPTPDYWVSVLHKKLVGREILDTRIQMDNESHVHFYVQCTKASAIYQRGALTIFGINLTPMKIRANVKGFKIKNLHEYILTPGFDTENPMYAKTVLLNGKPLSLFKDTELPLLEPVIYNNEKGLSIELSSGGIGFWVVPDQKISSCMDHKIEKENVIVKTLIKENEILRKKRLIDYDQTIKRNKNKKWRSLAKRELNVDERKLHEKFVKVFPRKLAQIERKRSTMSESIRRSNQDFDKFSSDFLKTDQKYDRRRIKRSWIVTSKKNEGKNTENNLYGFSTKEEEKMKNLPNVDVLLQIDDSTRKNMDYDYTKKEKEIEEKGYKIVTIDHTKPENTWINVDNDYRDYMPNEIDQTTSIENVDMKENSNDYYKNIWQGENIQKHWINQVNNKEDNGKTKPVTNVASGVGEGRRIKENTVNMLMNYYSDSSASKSNQENLEESFRVKTQGSKLEDSFVASLGKTKLTLPEIRRRRRRRRRAMTTTIEEDKMTDLDVLHYSKSIGVPMNIPTYIDSKQAERSKRKVTNMDTILEKEMIDEDEANSKDCKCRVIRNFNDNSKFNPCKVVKRRANKNYKVTTESGKRNIENNTTEQYEETTETGNKNVENYETEQYEETTESGNENIENDETEQYEETTESENDETEQYEETTESGHENVENYEAEQLEKLDEQLVESINSELDQMDDHETNDSSAMNTELRNQLLETLEDELNVSDDELETKKGKFFRGPSGQIKETKEEINYNKDSFEIIPNLSQNITSITKKETKTIEIGINERKRYDKDQVTFDKEYYALVDSKEEKNPWMFQYQRKSNENLRNVYQSKGKEILSDNSEIIRTIKIPIGYIYDESAKTMKSDYKISEKSDDIVNNSTNLKGNNSKPMREDLRKKIYSIRIIPNLIENVKKIEDISEIGKNRENVNVNRRTRRDENTIPLSKDTDLMEKLDHILLDDNQFLQYNKLKENESTSSEELTKFDREILNNEINRDDSKLNVKHVYNYMKENDDKSPWKDIDRENLNKKSEILEEVWEFNPLSIWKEETNAVDNFWKDFSRHDLVMKNNGQRDQPNGGNNKSSFLRGSIPKLQEMITEGFDKAQNLTESSLKQVTDSIDKKFNETLPKDDKNNNILQNVTSPMKTENIFQSMITNLQKLFTFFFNFTRIFNDKL</sequence>
<dbReference type="SUPFAM" id="SSF51445">
    <property type="entry name" value="(Trans)glycosidases"/>
    <property type="match status" value="1"/>
</dbReference>
<dbReference type="GeneID" id="107069156"/>
<dbReference type="PANTHER" id="PTHR46145">
    <property type="entry name" value="HEPARANASE"/>
    <property type="match status" value="1"/>
</dbReference>
<evidence type="ECO:0000313" key="4">
    <source>
        <dbReference type="RefSeq" id="XP_015181681.1"/>
    </source>
</evidence>
<feature type="region of interest" description="Disordered" evidence="1">
    <location>
        <begin position="881"/>
        <end position="963"/>
    </location>
</feature>
<evidence type="ECO:0000256" key="2">
    <source>
        <dbReference type="SAM" id="SignalP"/>
    </source>
</evidence>